<protein>
    <submittedName>
        <fullName evidence="1">Uncharacterized protein</fullName>
    </submittedName>
</protein>
<dbReference type="AlphaFoldDB" id="A0A0B8P8Q9"/>
<gene>
    <name evidence="1" type="ORF">JCM19232_1372</name>
</gene>
<organism evidence="1 2">
    <name type="scientific">Vibrio ishigakensis</name>
    <dbReference type="NCBI Taxonomy" id="1481914"/>
    <lineage>
        <taxon>Bacteria</taxon>
        <taxon>Pseudomonadati</taxon>
        <taxon>Pseudomonadota</taxon>
        <taxon>Gammaproteobacteria</taxon>
        <taxon>Vibrionales</taxon>
        <taxon>Vibrionaceae</taxon>
        <taxon>Vibrio</taxon>
    </lineage>
</organism>
<dbReference type="Proteomes" id="UP000031670">
    <property type="component" value="Unassembled WGS sequence"/>
</dbReference>
<evidence type="ECO:0000313" key="1">
    <source>
        <dbReference type="EMBL" id="GAM63225.1"/>
    </source>
</evidence>
<accession>A0A0B8P8Q9</accession>
<sequence length="195" mass="20644">MKKFLLMAIAGAISMGPTFDADATYGKKHFYKWLKKYHCPPPSHEPDDPTQTGGDTCEQSVDLVLEGTVPCVCGLEVTAIENLDVFASGYDTFSDRPVGTIMGGCNTQEITVSIVSLNGGLLGQVTNDLLEYQLNFGNSLTFDSGIGAGVAYEPAPIDGAEFAGGENITLDMTINDVPMADDYSDTVTVTIAGVI</sequence>
<evidence type="ECO:0000313" key="2">
    <source>
        <dbReference type="Proteomes" id="UP000031670"/>
    </source>
</evidence>
<comment type="caution">
    <text evidence="1">The sequence shown here is derived from an EMBL/GenBank/DDBJ whole genome shotgun (WGS) entry which is preliminary data.</text>
</comment>
<proteinExistence type="predicted"/>
<reference evidence="1 2" key="2">
    <citation type="submission" date="2015-01" db="EMBL/GenBank/DDBJ databases">
        <authorList>
            <consortium name="NBRP consortium"/>
            <person name="Sawabe T."/>
            <person name="Meirelles P."/>
            <person name="Feng G."/>
            <person name="Sayaka M."/>
            <person name="Hattori M."/>
            <person name="Ohkuma M."/>
        </authorList>
    </citation>
    <scope>NUCLEOTIDE SEQUENCE [LARGE SCALE GENOMIC DNA]</scope>
    <source>
        <strain evidence="1 2">JCM19232</strain>
    </source>
</reference>
<reference evidence="1 2" key="1">
    <citation type="submission" date="2015-01" db="EMBL/GenBank/DDBJ databases">
        <title>Vibrio sp. C5 JCM 19232 whole genome shotgun sequence.</title>
        <authorList>
            <person name="Sawabe T."/>
            <person name="Meirelles P."/>
            <person name="Feng G."/>
            <person name="Sayaka M."/>
            <person name="Hattori M."/>
            <person name="Ohkuma M."/>
        </authorList>
    </citation>
    <scope>NUCLEOTIDE SEQUENCE [LARGE SCALE GENOMIC DNA]</scope>
    <source>
        <strain evidence="1 2">JCM19232</strain>
    </source>
</reference>
<name>A0A0B8P8Q9_9VIBR</name>
<dbReference type="EMBL" id="BBSA01000008">
    <property type="protein sequence ID" value="GAM63225.1"/>
    <property type="molecule type" value="Genomic_DNA"/>
</dbReference>